<accession>A0A0A9DIL1</accession>
<proteinExistence type="predicted"/>
<protein>
    <submittedName>
        <fullName evidence="1">Uncharacterized protein</fullName>
    </submittedName>
</protein>
<dbReference type="AlphaFoldDB" id="A0A0A9DIL1"/>
<name>A0A0A9DIL1_ARUDO</name>
<reference evidence="1" key="1">
    <citation type="submission" date="2014-09" db="EMBL/GenBank/DDBJ databases">
        <authorList>
            <person name="Magalhaes I.L.F."/>
            <person name="Oliveira U."/>
            <person name="Santos F.R."/>
            <person name="Vidigal T.H.D.A."/>
            <person name="Brescovit A.D."/>
            <person name="Santos A.J."/>
        </authorList>
    </citation>
    <scope>NUCLEOTIDE SEQUENCE</scope>
    <source>
        <tissue evidence="1">Shoot tissue taken approximately 20 cm above the soil surface</tissue>
    </source>
</reference>
<organism evidence="1">
    <name type="scientific">Arundo donax</name>
    <name type="common">Giant reed</name>
    <name type="synonym">Donax arundinaceus</name>
    <dbReference type="NCBI Taxonomy" id="35708"/>
    <lineage>
        <taxon>Eukaryota</taxon>
        <taxon>Viridiplantae</taxon>
        <taxon>Streptophyta</taxon>
        <taxon>Embryophyta</taxon>
        <taxon>Tracheophyta</taxon>
        <taxon>Spermatophyta</taxon>
        <taxon>Magnoliopsida</taxon>
        <taxon>Liliopsida</taxon>
        <taxon>Poales</taxon>
        <taxon>Poaceae</taxon>
        <taxon>PACMAD clade</taxon>
        <taxon>Arundinoideae</taxon>
        <taxon>Arundineae</taxon>
        <taxon>Arundo</taxon>
    </lineage>
</organism>
<evidence type="ECO:0000313" key="1">
    <source>
        <dbReference type="EMBL" id="JAD88449.1"/>
    </source>
</evidence>
<reference evidence="1" key="2">
    <citation type="journal article" date="2015" name="Data Brief">
        <title>Shoot transcriptome of the giant reed, Arundo donax.</title>
        <authorList>
            <person name="Barrero R.A."/>
            <person name="Guerrero F.D."/>
            <person name="Moolhuijzen P."/>
            <person name="Goolsby J.A."/>
            <person name="Tidwell J."/>
            <person name="Bellgard S.E."/>
            <person name="Bellgard M.I."/>
        </authorList>
    </citation>
    <scope>NUCLEOTIDE SEQUENCE</scope>
    <source>
        <tissue evidence="1">Shoot tissue taken approximately 20 cm above the soil surface</tissue>
    </source>
</reference>
<sequence>MPYYLPHESIPKKDPVHLPFLRQERDSIFCSCSCRNQDRTELGRMEFPRDSITVHPSIHSLSPPVHMRHVLLRPLSLGPI</sequence>
<dbReference type="EMBL" id="GBRH01209446">
    <property type="protein sequence ID" value="JAD88449.1"/>
    <property type="molecule type" value="Transcribed_RNA"/>
</dbReference>